<organism evidence="2 3">
    <name type="scientific">Pseudonocardia alaniniphila</name>
    <dbReference type="NCBI Taxonomy" id="75291"/>
    <lineage>
        <taxon>Bacteria</taxon>
        <taxon>Bacillati</taxon>
        <taxon>Actinomycetota</taxon>
        <taxon>Actinomycetes</taxon>
        <taxon>Pseudonocardiales</taxon>
        <taxon>Pseudonocardiaceae</taxon>
        <taxon>Pseudonocardia</taxon>
    </lineage>
</organism>
<keyword evidence="1" id="KW-0472">Membrane</keyword>
<evidence type="ECO:0000313" key="3">
    <source>
        <dbReference type="Proteomes" id="UP001299970"/>
    </source>
</evidence>
<accession>A0ABS9TGA1</accession>
<dbReference type="EMBL" id="JAKXMK010000015">
    <property type="protein sequence ID" value="MCH6167564.1"/>
    <property type="molecule type" value="Genomic_DNA"/>
</dbReference>
<protein>
    <submittedName>
        <fullName evidence="2">Uncharacterized protein</fullName>
    </submittedName>
</protein>
<keyword evidence="1" id="KW-1133">Transmembrane helix</keyword>
<evidence type="ECO:0000313" key="2">
    <source>
        <dbReference type="EMBL" id="MCH6167564.1"/>
    </source>
</evidence>
<feature type="transmembrane region" description="Helical" evidence="1">
    <location>
        <begin position="6"/>
        <end position="26"/>
    </location>
</feature>
<proteinExistence type="predicted"/>
<keyword evidence="1" id="KW-0812">Transmembrane</keyword>
<sequence>MGEFLPAVVTAGAGLVLLALVLALAVPPVRRFRRASAELQVDTRGRMALLQQLVNSRRRPYE</sequence>
<comment type="caution">
    <text evidence="2">The sequence shown here is derived from an EMBL/GenBank/DDBJ whole genome shotgun (WGS) entry which is preliminary data.</text>
</comment>
<gene>
    <name evidence="2" type="ORF">MMF94_17910</name>
</gene>
<dbReference type="Proteomes" id="UP001299970">
    <property type="component" value="Unassembled WGS sequence"/>
</dbReference>
<evidence type="ECO:0000256" key="1">
    <source>
        <dbReference type="SAM" id="Phobius"/>
    </source>
</evidence>
<keyword evidence="3" id="KW-1185">Reference proteome</keyword>
<reference evidence="2 3" key="1">
    <citation type="submission" date="2022-03" db="EMBL/GenBank/DDBJ databases">
        <title>Pseudonocardia alaer sp. nov., a novel actinomycete isolated from reed forest soil.</title>
        <authorList>
            <person name="Wang L."/>
        </authorList>
    </citation>
    <scope>NUCLEOTIDE SEQUENCE [LARGE SCALE GENOMIC DNA]</scope>
    <source>
        <strain evidence="2 3">Y-16303</strain>
    </source>
</reference>
<name>A0ABS9TGA1_9PSEU</name>
<dbReference type="RefSeq" id="WP_241038009.1">
    <property type="nucleotide sequence ID" value="NZ_BAAAJF010000003.1"/>
</dbReference>